<gene>
    <name evidence="1" type="ORF">EV192_1011</name>
</gene>
<evidence type="ECO:0000313" key="1">
    <source>
        <dbReference type="EMBL" id="TCO64237.1"/>
    </source>
</evidence>
<reference evidence="1 2" key="1">
    <citation type="submission" date="2019-03" db="EMBL/GenBank/DDBJ databases">
        <title>Genomic Encyclopedia of Type Strains, Phase IV (KMG-IV): sequencing the most valuable type-strain genomes for metagenomic binning, comparative biology and taxonomic classification.</title>
        <authorList>
            <person name="Goeker M."/>
        </authorList>
    </citation>
    <scope>NUCLEOTIDE SEQUENCE [LARGE SCALE GENOMIC DNA]</scope>
    <source>
        <strain evidence="1 2">DSM 45934</strain>
    </source>
</reference>
<protein>
    <submittedName>
        <fullName evidence="1">Uncharacterized protein</fullName>
    </submittedName>
</protein>
<dbReference type="EMBL" id="SLWS01000001">
    <property type="protein sequence ID" value="TCO64237.1"/>
    <property type="molecule type" value="Genomic_DNA"/>
</dbReference>
<comment type="caution">
    <text evidence="1">The sequence shown here is derived from an EMBL/GenBank/DDBJ whole genome shotgun (WGS) entry which is preliminary data.</text>
</comment>
<keyword evidence="2" id="KW-1185">Reference proteome</keyword>
<proteinExistence type="predicted"/>
<dbReference type="AlphaFoldDB" id="A0A4R2JY63"/>
<evidence type="ECO:0000313" key="2">
    <source>
        <dbReference type="Proteomes" id="UP000295680"/>
    </source>
</evidence>
<organism evidence="1 2">
    <name type="scientific">Actinocrispum wychmicini</name>
    <dbReference type="NCBI Taxonomy" id="1213861"/>
    <lineage>
        <taxon>Bacteria</taxon>
        <taxon>Bacillati</taxon>
        <taxon>Actinomycetota</taxon>
        <taxon>Actinomycetes</taxon>
        <taxon>Pseudonocardiales</taxon>
        <taxon>Pseudonocardiaceae</taxon>
        <taxon>Actinocrispum</taxon>
    </lineage>
</organism>
<dbReference type="Proteomes" id="UP000295680">
    <property type="component" value="Unassembled WGS sequence"/>
</dbReference>
<name>A0A4R2JY63_9PSEU</name>
<sequence length="122" mass="13017">MPYVVPGRYGVAMKSSMGKGDGCELPATAVCWLTDEPQPGVVLVELADAYGLPHQLVGKSVYFGGDLQPTSTYPRPTSVQCTIEDVNDDIATVSTQWLIGGPDNTPFVFNVRLDILSPVTTA</sequence>
<accession>A0A4R2JY63</accession>